<reference evidence="1 2" key="1">
    <citation type="submission" date="2024-06" db="EMBL/GenBank/DDBJ databases">
        <title>Draft genome sequence of Helicobacter trogontum NHP16-4001.</title>
        <authorList>
            <person name="Rimbara E."/>
            <person name="Suzuki M."/>
        </authorList>
    </citation>
    <scope>NUCLEOTIDE SEQUENCE [LARGE SCALE GENOMIC DNA]</scope>
    <source>
        <strain evidence="1 2">NHP16-4001</strain>
    </source>
</reference>
<evidence type="ECO:0000313" key="1">
    <source>
        <dbReference type="EMBL" id="GAB0172728.1"/>
    </source>
</evidence>
<keyword evidence="2" id="KW-1185">Reference proteome</keyword>
<evidence type="ECO:0000313" key="2">
    <source>
        <dbReference type="Proteomes" id="UP001562457"/>
    </source>
</evidence>
<dbReference type="EMBL" id="BAAFHN010000012">
    <property type="protein sequence ID" value="GAB0172728.1"/>
    <property type="molecule type" value="Genomic_DNA"/>
</dbReference>
<gene>
    <name evidence="1" type="ORF">NHP164001_07420</name>
</gene>
<protein>
    <submittedName>
        <fullName evidence="1">Uncharacterized protein</fullName>
    </submittedName>
</protein>
<proteinExistence type="predicted"/>
<sequence length="49" mass="5536">MAQDLDSQLLDAIEALRKAPLSEWDAKKSAILELFEQGAKIPPHIYRKS</sequence>
<organism evidence="1 2">
    <name type="scientific">Helicobacter trogontum</name>
    <dbReference type="NCBI Taxonomy" id="50960"/>
    <lineage>
        <taxon>Bacteria</taxon>
        <taxon>Pseudomonadati</taxon>
        <taxon>Campylobacterota</taxon>
        <taxon>Epsilonproteobacteria</taxon>
        <taxon>Campylobacterales</taxon>
        <taxon>Helicobacteraceae</taxon>
        <taxon>Helicobacter</taxon>
    </lineage>
</organism>
<dbReference type="RefSeq" id="WP_158659014.1">
    <property type="nucleotide sequence ID" value="NZ_BAAFHN010000012.1"/>
</dbReference>
<accession>A0ABQ0D303</accession>
<name>A0ABQ0D303_9HELI</name>
<dbReference type="Proteomes" id="UP001562457">
    <property type="component" value="Unassembled WGS sequence"/>
</dbReference>
<comment type="caution">
    <text evidence="1">The sequence shown here is derived from an EMBL/GenBank/DDBJ whole genome shotgun (WGS) entry which is preliminary data.</text>
</comment>